<keyword evidence="4 10" id="KW-0808">Transferase</keyword>
<protein>
    <recommendedName>
        <fullName evidence="10">Protoheme IX farnesyltransferase</fullName>
        <ecNumber evidence="10">2.5.1.141</ecNumber>
    </recommendedName>
    <alternativeName>
        <fullName evidence="10">Heme B farnesyltransferase</fullName>
    </alternativeName>
    <alternativeName>
        <fullName evidence="10">Heme O synthase</fullName>
    </alternativeName>
</protein>
<dbReference type="UniPathway" id="UPA00834">
    <property type="reaction ID" value="UER00712"/>
</dbReference>
<evidence type="ECO:0000313" key="12">
    <source>
        <dbReference type="Proteomes" id="UP000192727"/>
    </source>
</evidence>
<evidence type="ECO:0000256" key="2">
    <source>
        <dbReference type="ARBA" id="ARBA00004919"/>
    </source>
</evidence>
<feature type="transmembrane region" description="Helical" evidence="10">
    <location>
        <begin position="169"/>
        <end position="189"/>
    </location>
</feature>
<comment type="catalytic activity">
    <reaction evidence="9 10">
        <text>heme b + (2E,6E)-farnesyl diphosphate + H2O = Fe(II)-heme o + diphosphate</text>
        <dbReference type="Rhea" id="RHEA:28070"/>
        <dbReference type="ChEBI" id="CHEBI:15377"/>
        <dbReference type="ChEBI" id="CHEBI:33019"/>
        <dbReference type="ChEBI" id="CHEBI:60344"/>
        <dbReference type="ChEBI" id="CHEBI:60530"/>
        <dbReference type="ChEBI" id="CHEBI:175763"/>
        <dbReference type="EC" id="2.5.1.141"/>
    </reaction>
</comment>
<dbReference type="Pfam" id="PF01040">
    <property type="entry name" value="UbiA"/>
    <property type="match status" value="1"/>
</dbReference>
<sequence>MEKPISYEAASEIGMQHGAVAVDEADVMTDQGPATWRDFVRLTKPGILFSNSIAAFGGFWIATSAFELDNKWLQLLLTLVGTVLVMASGCVLNNYLDRDMDTKMTRTQKRALPSGKIQPSVVLIYGIVLGILGVGVLYAVSPLCSLLGFIGLFVYVWLYTVWFKRTSVWGTFVGSFAGAMPPLIGYCAVSQQIDWGAILLYSILFLWQPPHFWALGIRRREEYAAAGVPLLPVVKGIHATKISMLRYIVLLGPVSISLYALNLVGVVYLMAASIMGLIWAYLAYTGFKTDDDEKWAKGMFVYSINYLTILFILMVVDSVFPF</sequence>
<keyword evidence="7 10" id="KW-0350">Heme biosynthesis</keyword>
<feature type="transmembrane region" description="Helical" evidence="10">
    <location>
        <begin position="195"/>
        <end position="215"/>
    </location>
</feature>
<evidence type="ECO:0000256" key="5">
    <source>
        <dbReference type="ARBA" id="ARBA00022692"/>
    </source>
</evidence>
<comment type="function">
    <text evidence="10">Converts heme B (protoheme IX) to heme O by substitution of the vinyl group on carbon 2 of heme B porphyrin ring with a hydroxyethyl farnesyl side group.</text>
</comment>
<comment type="similarity">
    <text evidence="10">Belongs to the UbiA prenyltransferase family. Protoheme IX farnesyltransferase subfamily.</text>
</comment>
<dbReference type="Proteomes" id="UP000192727">
    <property type="component" value="Chromosome"/>
</dbReference>
<dbReference type="GO" id="GO:0008495">
    <property type="term" value="F:protoheme IX farnesyltransferase activity"/>
    <property type="evidence" value="ECO:0007669"/>
    <property type="project" value="UniProtKB-UniRule"/>
</dbReference>
<feature type="transmembrane region" description="Helical" evidence="10">
    <location>
        <begin position="146"/>
        <end position="162"/>
    </location>
</feature>
<dbReference type="HAMAP" id="MF_00154">
    <property type="entry name" value="CyoE_CtaB"/>
    <property type="match status" value="1"/>
</dbReference>
<dbReference type="CDD" id="cd13957">
    <property type="entry name" value="PT_UbiA_Cox10"/>
    <property type="match status" value="1"/>
</dbReference>
<reference evidence="11 12" key="1">
    <citation type="submission" date="2017-03" db="EMBL/GenBank/DDBJ databases">
        <title>Paenibacillus larvae genome sequencing.</title>
        <authorList>
            <person name="Dingman D.W."/>
        </authorList>
    </citation>
    <scope>NUCLEOTIDE SEQUENCE [LARGE SCALE GENOMIC DNA]</scope>
    <source>
        <strain evidence="11 12">SAG 10367</strain>
    </source>
</reference>
<dbReference type="PROSITE" id="PS00943">
    <property type="entry name" value="UBIA"/>
    <property type="match status" value="1"/>
</dbReference>
<dbReference type="EMBL" id="CP020557">
    <property type="protein sequence ID" value="ARF67575.1"/>
    <property type="molecule type" value="Genomic_DNA"/>
</dbReference>
<dbReference type="GO" id="GO:0005886">
    <property type="term" value="C:plasma membrane"/>
    <property type="evidence" value="ECO:0007669"/>
    <property type="project" value="UniProtKB-SubCell"/>
</dbReference>
<feature type="transmembrane region" description="Helical" evidence="10">
    <location>
        <begin position="47"/>
        <end position="66"/>
    </location>
</feature>
<name>A0A1V0UQL0_9BACL</name>
<keyword evidence="5 10" id="KW-0812">Transmembrane</keyword>
<evidence type="ECO:0000256" key="9">
    <source>
        <dbReference type="ARBA" id="ARBA00047690"/>
    </source>
</evidence>
<comment type="pathway">
    <text evidence="2 10">Porphyrin-containing compound metabolism; heme O biosynthesis; heme O from protoheme: step 1/1.</text>
</comment>
<dbReference type="EC" id="2.5.1.141" evidence="10"/>
<organism evidence="11 12">
    <name type="scientific">Paenibacillus larvae subsp. pulvifaciens</name>
    <dbReference type="NCBI Taxonomy" id="1477"/>
    <lineage>
        <taxon>Bacteria</taxon>
        <taxon>Bacillati</taxon>
        <taxon>Bacillota</taxon>
        <taxon>Bacilli</taxon>
        <taxon>Bacillales</taxon>
        <taxon>Paenibacillaceae</taxon>
        <taxon>Paenibacillus</taxon>
    </lineage>
</organism>
<keyword evidence="3 10" id="KW-1003">Cell membrane</keyword>
<feature type="transmembrane region" description="Helical" evidence="10">
    <location>
        <begin position="244"/>
        <end position="261"/>
    </location>
</feature>
<feature type="transmembrane region" description="Helical" evidence="10">
    <location>
        <begin position="267"/>
        <end position="287"/>
    </location>
</feature>
<evidence type="ECO:0000256" key="1">
    <source>
        <dbReference type="ARBA" id="ARBA00004651"/>
    </source>
</evidence>
<dbReference type="InterPro" id="IPR006369">
    <property type="entry name" value="Protohaem_IX_farnesylTrfase"/>
</dbReference>
<accession>A0A1V0UQL0</accession>
<keyword evidence="6 10" id="KW-1133">Transmembrane helix</keyword>
<dbReference type="GeneID" id="64220158"/>
<evidence type="ECO:0000256" key="6">
    <source>
        <dbReference type="ARBA" id="ARBA00022989"/>
    </source>
</evidence>
<comment type="miscellaneous">
    <text evidence="10">Carbon 2 of the heme B porphyrin ring is defined according to the Fischer nomenclature.</text>
</comment>
<evidence type="ECO:0000256" key="4">
    <source>
        <dbReference type="ARBA" id="ARBA00022679"/>
    </source>
</evidence>
<dbReference type="Gene3D" id="1.10.357.140">
    <property type="entry name" value="UbiA prenyltransferase"/>
    <property type="match status" value="1"/>
</dbReference>
<evidence type="ECO:0000256" key="8">
    <source>
        <dbReference type="ARBA" id="ARBA00023136"/>
    </source>
</evidence>
<comment type="subunit">
    <text evidence="10">Interacts with CtaA.</text>
</comment>
<dbReference type="InterPro" id="IPR044878">
    <property type="entry name" value="UbiA_sf"/>
</dbReference>
<dbReference type="PANTHER" id="PTHR43448:SF2">
    <property type="entry name" value="PROTOHEME IX FARNESYLTRANSFERASE, MITOCHONDRIAL"/>
    <property type="match status" value="1"/>
</dbReference>
<feature type="transmembrane region" description="Helical" evidence="10">
    <location>
        <begin position="72"/>
        <end position="96"/>
    </location>
</feature>
<dbReference type="NCBIfam" id="TIGR01473">
    <property type="entry name" value="cyoE_ctaB"/>
    <property type="match status" value="1"/>
</dbReference>
<evidence type="ECO:0000256" key="3">
    <source>
        <dbReference type="ARBA" id="ARBA00022475"/>
    </source>
</evidence>
<dbReference type="NCBIfam" id="NF003349">
    <property type="entry name" value="PRK04375.1-2"/>
    <property type="match status" value="1"/>
</dbReference>
<feature type="transmembrane region" description="Helical" evidence="10">
    <location>
        <begin position="299"/>
        <end position="320"/>
    </location>
</feature>
<dbReference type="NCBIfam" id="NF003348">
    <property type="entry name" value="PRK04375.1-1"/>
    <property type="match status" value="1"/>
</dbReference>
<evidence type="ECO:0000256" key="7">
    <source>
        <dbReference type="ARBA" id="ARBA00023133"/>
    </source>
</evidence>
<evidence type="ECO:0000313" key="11">
    <source>
        <dbReference type="EMBL" id="ARF67575.1"/>
    </source>
</evidence>
<evidence type="ECO:0000256" key="10">
    <source>
        <dbReference type="HAMAP-Rule" id="MF_00154"/>
    </source>
</evidence>
<dbReference type="PANTHER" id="PTHR43448">
    <property type="entry name" value="PROTOHEME IX FARNESYLTRANSFERASE, MITOCHONDRIAL"/>
    <property type="match status" value="1"/>
</dbReference>
<dbReference type="InterPro" id="IPR000537">
    <property type="entry name" value="UbiA_prenyltransferase"/>
</dbReference>
<gene>
    <name evidence="10" type="primary">ctaB</name>
    <name evidence="11" type="ORF">B7C51_06690</name>
</gene>
<dbReference type="AlphaFoldDB" id="A0A1V0UQL0"/>
<dbReference type="InterPro" id="IPR030470">
    <property type="entry name" value="UbiA_prenylTrfase_CS"/>
</dbReference>
<dbReference type="GO" id="GO:0048034">
    <property type="term" value="P:heme O biosynthetic process"/>
    <property type="evidence" value="ECO:0007669"/>
    <property type="project" value="UniProtKB-UniRule"/>
</dbReference>
<keyword evidence="8 10" id="KW-0472">Membrane</keyword>
<proteinExistence type="inferred from homology"/>
<feature type="transmembrane region" description="Helical" evidence="10">
    <location>
        <begin position="117"/>
        <end position="140"/>
    </location>
</feature>
<dbReference type="RefSeq" id="WP_023483260.1">
    <property type="nucleotide sequence ID" value="NZ_CP019794.1"/>
</dbReference>
<comment type="subcellular location">
    <subcellularLocation>
        <location evidence="1 10">Cell membrane</location>
        <topology evidence="1 10">Multi-pass membrane protein</topology>
    </subcellularLocation>
</comment>
<dbReference type="FunFam" id="1.10.357.140:FF:000001">
    <property type="entry name" value="Protoheme IX farnesyltransferase"/>
    <property type="match status" value="1"/>
</dbReference>